<dbReference type="SUPFAM" id="SSF57701">
    <property type="entry name" value="Zn2/Cys6 DNA-binding domain"/>
    <property type="match status" value="1"/>
</dbReference>
<dbReference type="AlphaFoldDB" id="A0A9X0BL87"/>
<gene>
    <name evidence="7" type="ORF">N7530_008812</name>
</gene>
<feature type="coiled-coil region" evidence="5">
    <location>
        <begin position="55"/>
        <end position="82"/>
    </location>
</feature>
<proteinExistence type="predicted"/>
<comment type="caution">
    <text evidence="7">The sequence shown here is derived from an EMBL/GenBank/DDBJ whole genome shotgun (WGS) entry which is preliminary data.</text>
</comment>
<protein>
    <recommendedName>
        <fullName evidence="6">Zn(2)-C6 fungal-type domain-containing protein</fullName>
    </recommendedName>
</protein>
<dbReference type="EMBL" id="JAPWDO010000005">
    <property type="protein sequence ID" value="KAJ5471455.1"/>
    <property type="molecule type" value="Genomic_DNA"/>
</dbReference>
<dbReference type="PANTHER" id="PTHR47654:SF4">
    <property type="entry name" value="ZN(II)2CYS6 TRANSCRIPTION FACTOR (EUROFUNG)"/>
    <property type="match status" value="1"/>
</dbReference>
<organism evidence="7 8">
    <name type="scientific">Penicillium desertorum</name>
    <dbReference type="NCBI Taxonomy" id="1303715"/>
    <lineage>
        <taxon>Eukaryota</taxon>
        <taxon>Fungi</taxon>
        <taxon>Dikarya</taxon>
        <taxon>Ascomycota</taxon>
        <taxon>Pezizomycotina</taxon>
        <taxon>Eurotiomycetes</taxon>
        <taxon>Eurotiomycetidae</taxon>
        <taxon>Eurotiales</taxon>
        <taxon>Aspergillaceae</taxon>
        <taxon>Penicillium</taxon>
    </lineage>
</organism>
<dbReference type="PANTHER" id="PTHR47654">
    <property type="entry name" value="ZN(II)2CYS6 TRANSCRIPTION FACTOR (EUROFUNG)-RELATED"/>
    <property type="match status" value="1"/>
</dbReference>
<evidence type="ECO:0000256" key="2">
    <source>
        <dbReference type="ARBA" id="ARBA00023125"/>
    </source>
</evidence>
<dbReference type="CDD" id="cd00067">
    <property type="entry name" value="GAL4"/>
    <property type="match status" value="1"/>
</dbReference>
<evidence type="ECO:0000256" key="1">
    <source>
        <dbReference type="ARBA" id="ARBA00023015"/>
    </source>
</evidence>
<dbReference type="OrthoDB" id="4368299at2759"/>
<evidence type="ECO:0000259" key="6">
    <source>
        <dbReference type="PROSITE" id="PS50048"/>
    </source>
</evidence>
<dbReference type="InterPro" id="IPR036864">
    <property type="entry name" value="Zn2-C6_fun-type_DNA-bd_sf"/>
</dbReference>
<keyword evidence="2" id="KW-0238">DNA-binding</keyword>
<evidence type="ECO:0000256" key="4">
    <source>
        <dbReference type="ARBA" id="ARBA00023242"/>
    </source>
</evidence>
<dbReference type="InterPro" id="IPR053230">
    <property type="entry name" value="Trans_reg_galc"/>
</dbReference>
<keyword evidence="5" id="KW-0175">Coiled coil</keyword>
<dbReference type="SMART" id="SM00066">
    <property type="entry name" value="GAL4"/>
    <property type="match status" value="1"/>
</dbReference>
<feature type="domain" description="Zn(2)-C6 fungal-type" evidence="6">
    <location>
        <begin position="14"/>
        <end position="43"/>
    </location>
</feature>
<name>A0A9X0BL87_9EURO</name>
<dbReference type="GO" id="GO:0008270">
    <property type="term" value="F:zinc ion binding"/>
    <property type="evidence" value="ECO:0007669"/>
    <property type="project" value="InterPro"/>
</dbReference>
<reference evidence="7" key="2">
    <citation type="journal article" date="2023" name="IMA Fungus">
        <title>Comparative genomic study of the Penicillium genus elucidates a diverse pangenome and 15 lateral gene transfer events.</title>
        <authorList>
            <person name="Petersen C."/>
            <person name="Sorensen T."/>
            <person name="Nielsen M.R."/>
            <person name="Sondergaard T.E."/>
            <person name="Sorensen J.L."/>
            <person name="Fitzpatrick D.A."/>
            <person name="Frisvad J.C."/>
            <person name="Nielsen K.L."/>
        </authorList>
    </citation>
    <scope>NUCLEOTIDE SEQUENCE</scope>
    <source>
        <strain evidence="7">IBT 17660</strain>
    </source>
</reference>
<sequence length="108" mass="12759">MSNNFRRRRRSARACEACRKRKIKCDGSRPVCGQCVDHKRCKYEDVKRVRDQKMLDILAHRVERYETLLRDLEGEVDASTALNVSEVEPDQSSILSFVSTFQYDFRER</sequence>
<keyword evidence="3" id="KW-0804">Transcription</keyword>
<dbReference type="Gene3D" id="4.10.240.10">
    <property type="entry name" value="Zn(2)-C6 fungal-type DNA-binding domain"/>
    <property type="match status" value="1"/>
</dbReference>
<dbReference type="PROSITE" id="PS50048">
    <property type="entry name" value="ZN2_CY6_FUNGAL_2"/>
    <property type="match status" value="1"/>
</dbReference>
<dbReference type="GO" id="GO:0003677">
    <property type="term" value="F:DNA binding"/>
    <property type="evidence" value="ECO:0007669"/>
    <property type="project" value="UniProtKB-KW"/>
</dbReference>
<keyword evidence="1" id="KW-0805">Transcription regulation</keyword>
<evidence type="ECO:0000313" key="8">
    <source>
        <dbReference type="Proteomes" id="UP001147760"/>
    </source>
</evidence>
<dbReference type="Pfam" id="PF00172">
    <property type="entry name" value="Zn_clus"/>
    <property type="match status" value="1"/>
</dbReference>
<dbReference type="GO" id="GO:0000981">
    <property type="term" value="F:DNA-binding transcription factor activity, RNA polymerase II-specific"/>
    <property type="evidence" value="ECO:0007669"/>
    <property type="project" value="InterPro"/>
</dbReference>
<reference evidence="7" key="1">
    <citation type="submission" date="2022-12" db="EMBL/GenBank/DDBJ databases">
        <authorList>
            <person name="Petersen C."/>
        </authorList>
    </citation>
    <scope>NUCLEOTIDE SEQUENCE</scope>
    <source>
        <strain evidence="7">IBT 17660</strain>
    </source>
</reference>
<accession>A0A9X0BL87</accession>
<keyword evidence="4" id="KW-0539">Nucleus</keyword>
<dbReference type="InterPro" id="IPR001138">
    <property type="entry name" value="Zn2Cys6_DnaBD"/>
</dbReference>
<dbReference type="Proteomes" id="UP001147760">
    <property type="component" value="Unassembled WGS sequence"/>
</dbReference>
<keyword evidence="8" id="KW-1185">Reference proteome</keyword>
<evidence type="ECO:0000256" key="5">
    <source>
        <dbReference type="SAM" id="Coils"/>
    </source>
</evidence>
<evidence type="ECO:0000313" key="7">
    <source>
        <dbReference type="EMBL" id="KAJ5471455.1"/>
    </source>
</evidence>
<evidence type="ECO:0000256" key="3">
    <source>
        <dbReference type="ARBA" id="ARBA00023163"/>
    </source>
</evidence>